<dbReference type="SMART" id="SM01152">
    <property type="entry name" value="DUF167"/>
    <property type="match status" value="1"/>
</dbReference>
<protein>
    <submittedName>
        <fullName evidence="2">Uncharacterized protein</fullName>
    </submittedName>
</protein>
<proteinExistence type="inferred from homology"/>
<dbReference type="NCBIfam" id="TIGR00251">
    <property type="entry name" value="DUF167 family protein"/>
    <property type="match status" value="1"/>
</dbReference>
<accession>A0A1G2HGL1</accession>
<dbReference type="SUPFAM" id="SSF69786">
    <property type="entry name" value="YggU-like"/>
    <property type="match status" value="1"/>
</dbReference>
<evidence type="ECO:0000256" key="1">
    <source>
        <dbReference type="ARBA" id="ARBA00010364"/>
    </source>
</evidence>
<dbReference type="Gene3D" id="3.30.1200.10">
    <property type="entry name" value="YggU-like"/>
    <property type="match status" value="1"/>
</dbReference>
<evidence type="ECO:0000313" key="3">
    <source>
        <dbReference type="Proteomes" id="UP000176770"/>
    </source>
</evidence>
<comment type="caution">
    <text evidence="2">The sequence shown here is derived from an EMBL/GenBank/DDBJ whole genome shotgun (WGS) entry which is preliminary data.</text>
</comment>
<name>A0A1G2HGL1_9BACT</name>
<dbReference type="Proteomes" id="UP000176770">
    <property type="component" value="Unassembled WGS sequence"/>
</dbReference>
<dbReference type="GO" id="GO:0005737">
    <property type="term" value="C:cytoplasm"/>
    <property type="evidence" value="ECO:0007669"/>
    <property type="project" value="TreeGrafter"/>
</dbReference>
<dbReference type="EMBL" id="MHOK01000020">
    <property type="protein sequence ID" value="OGZ61627.1"/>
    <property type="molecule type" value="Genomic_DNA"/>
</dbReference>
<dbReference type="STRING" id="1802165.A3F94_00125"/>
<organism evidence="2 3">
    <name type="scientific">Candidatus Spechtbacteria bacterium RIFCSPLOWO2_12_FULL_38_22</name>
    <dbReference type="NCBI Taxonomy" id="1802165"/>
    <lineage>
        <taxon>Bacteria</taxon>
        <taxon>Candidatus Spechtiibacteriota</taxon>
    </lineage>
</organism>
<sequence>MKLNIQVVSGARKVLVEKLDEITYKVKVDAPAHEGQANRRLREILAKYFKVRRGDVNIIAGERSKVKIIEIINNKI</sequence>
<comment type="similarity">
    <text evidence="1">Belongs to the UPF0235 family.</text>
</comment>
<dbReference type="PANTHER" id="PTHR13420">
    <property type="entry name" value="UPF0235 PROTEIN C15ORF40"/>
    <property type="match status" value="1"/>
</dbReference>
<evidence type="ECO:0000313" key="2">
    <source>
        <dbReference type="EMBL" id="OGZ61627.1"/>
    </source>
</evidence>
<dbReference type="InterPro" id="IPR036591">
    <property type="entry name" value="YggU-like_sf"/>
</dbReference>
<dbReference type="PANTHER" id="PTHR13420:SF7">
    <property type="entry name" value="UPF0235 PROTEIN C15ORF40"/>
    <property type="match status" value="1"/>
</dbReference>
<dbReference type="Pfam" id="PF02594">
    <property type="entry name" value="DUF167"/>
    <property type="match status" value="1"/>
</dbReference>
<gene>
    <name evidence="2" type="ORF">A3F94_00125</name>
</gene>
<dbReference type="AlphaFoldDB" id="A0A1G2HGL1"/>
<dbReference type="InterPro" id="IPR003746">
    <property type="entry name" value="DUF167"/>
</dbReference>
<reference evidence="2 3" key="1">
    <citation type="journal article" date="2016" name="Nat. Commun.">
        <title>Thousands of microbial genomes shed light on interconnected biogeochemical processes in an aquifer system.</title>
        <authorList>
            <person name="Anantharaman K."/>
            <person name="Brown C.T."/>
            <person name="Hug L.A."/>
            <person name="Sharon I."/>
            <person name="Castelle C.J."/>
            <person name="Probst A.J."/>
            <person name="Thomas B.C."/>
            <person name="Singh A."/>
            <person name="Wilkins M.J."/>
            <person name="Karaoz U."/>
            <person name="Brodie E.L."/>
            <person name="Williams K.H."/>
            <person name="Hubbard S.S."/>
            <person name="Banfield J.F."/>
        </authorList>
    </citation>
    <scope>NUCLEOTIDE SEQUENCE [LARGE SCALE GENOMIC DNA]</scope>
</reference>